<evidence type="ECO:0000313" key="5">
    <source>
        <dbReference type="EMBL" id="NWZ60910.1"/>
    </source>
</evidence>
<dbReference type="InterPro" id="IPR052784">
    <property type="entry name" value="Perforin-1_pore-forming"/>
</dbReference>
<dbReference type="Pfam" id="PF00168">
    <property type="entry name" value="C2"/>
    <property type="match status" value="1"/>
</dbReference>
<feature type="domain" description="MACPF" evidence="4">
    <location>
        <begin position="1"/>
        <end position="299"/>
    </location>
</feature>
<dbReference type="SMART" id="SM00239">
    <property type="entry name" value="C2"/>
    <property type="match status" value="1"/>
</dbReference>
<dbReference type="InterPro" id="IPR000008">
    <property type="entry name" value="C2_dom"/>
</dbReference>
<dbReference type="SMART" id="SM00457">
    <property type="entry name" value="MACPF"/>
    <property type="match status" value="1"/>
</dbReference>
<dbReference type="GO" id="GO:0022829">
    <property type="term" value="F:wide pore channel activity"/>
    <property type="evidence" value="ECO:0007669"/>
    <property type="project" value="TreeGrafter"/>
</dbReference>
<gene>
    <name evidence="5" type="primary">Prf1</name>
    <name evidence="5" type="ORF">HALALB_R15577</name>
</gene>
<name>A0A7K7P0E9_HALAL</name>
<evidence type="ECO:0000259" key="4">
    <source>
        <dbReference type="PROSITE" id="PS51412"/>
    </source>
</evidence>
<reference evidence="5 6" key="1">
    <citation type="submission" date="2019-09" db="EMBL/GenBank/DDBJ databases">
        <title>Bird 10,000 Genomes (B10K) Project - Family phase.</title>
        <authorList>
            <person name="Zhang G."/>
        </authorList>
    </citation>
    <scope>NUCLEOTIDE SEQUENCE [LARGE SCALE GENOMIC DNA]</scope>
    <source>
        <strain evidence="5">OUT-0040</strain>
        <tissue evidence="5">Blood</tissue>
    </source>
</reference>
<dbReference type="PROSITE" id="PS50004">
    <property type="entry name" value="C2"/>
    <property type="match status" value="1"/>
</dbReference>
<comment type="caution">
    <text evidence="5">The sequence shown here is derived from an EMBL/GenBank/DDBJ whole genome shotgun (WGS) entry which is preliminary data.</text>
</comment>
<dbReference type="GO" id="GO:0016020">
    <property type="term" value="C:membrane"/>
    <property type="evidence" value="ECO:0007669"/>
    <property type="project" value="TreeGrafter"/>
</dbReference>
<dbReference type="GO" id="GO:0001771">
    <property type="term" value="P:immunological synapse formation"/>
    <property type="evidence" value="ECO:0007669"/>
    <property type="project" value="TreeGrafter"/>
</dbReference>
<dbReference type="GO" id="GO:0001913">
    <property type="term" value="P:T cell mediated cytotoxicity"/>
    <property type="evidence" value="ECO:0007669"/>
    <property type="project" value="TreeGrafter"/>
</dbReference>
<dbReference type="PROSITE" id="PS51412">
    <property type="entry name" value="MACPF_2"/>
    <property type="match status" value="1"/>
</dbReference>
<dbReference type="Pfam" id="PF01823">
    <property type="entry name" value="MACPF"/>
    <property type="match status" value="1"/>
</dbReference>
<evidence type="ECO:0000259" key="3">
    <source>
        <dbReference type="PROSITE" id="PS50004"/>
    </source>
</evidence>
<keyword evidence="6" id="KW-1185">Reference proteome</keyword>
<proteinExistence type="predicted"/>
<dbReference type="SUPFAM" id="SSF49562">
    <property type="entry name" value="C2 domain (Calcium/lipid-binding domain, CaLB)"/>
    <property type="match status" value="1"/>
</dbReference>
<feature type="domain" description="C2" evidence="3">
    <location>
        <begin position="318"/>
        <end position="435"/>
    </location>
</feature>
<keyword evidence="2" id="KW-0472">Membrane</keyword>
<dbReference type="PANTHER" id="PTHR46096">
    <property type="entry name" value="PERFORIN-1"/>
    <property type="match status" value="1"/>
</dbReference>
<keyword evidence="2" id="KW-1133">Transmembrane helix</keyword>
<keyword evidence="2" id="KW-0812">Transmembrane</keyword>
<dbReference type="OrthoDB" id="1366754at2759"/>
<feature type="non-terminal residue" evidence="5">
    <location>
        <position position="1"/>
    </location>
</feature>
<feature type="transmembrane region" description="Helical" evidence="2">
    <location>
        <begin position="110"/>
        <end position="131"/>
    </location>
</feature>
<dbReference type="EMBL" id="VZSQ01001903">
    <property type="protein sequence ID" value="NWZ60910.1"/>
    <property type="molecule type" value="Genomic_DNA"/>
</dbReference>
<organism evidence="5 6">
    <name type="scientific">Haliaeetus albicilla</name>
    <name type="common">White-tailed sea-eagle</name>
    <name type="synonym">Falco albicilla</name>
    <dbReference type="NCBI Taxonomy" id="8969"/>
    <lineage>
        <taxon>Eukaryota</taxon>
        <taxon>Metazoa</taxon>
        <taxon>Chordata</taxon>
        <taxon>Craniata</taxon>
        <taxon>Vertebrata</taxon>
        <taxon>Euteleostomi</taxon>
        <taxon>Archelosauria</taxon>
        <taxon>Archosauria</taxon>
        <taxon>Dinosauria</taxon>
        <taxon>Saurischia</taxon>
        <taxon>Theropoda</taxon>
        <taxon>Coelurosauria</taxon>
        <taxon>Aves</taxon>
        <taxon>Neognathae</taxon>
        <taxon>Neoaves</taxon>
        <taxon>Telluraves</taxon>
        <taxon>Accipitrimorphae</taxon>
        <taxon>Accipitriformes</taxon>
        <taxon>Accipitridae</taxon>
        <taxon>Accipitrinae</taxon>
        <taxon>Haliaeetus</taxon>
    </lineage>
</organism>
<evidence type="ECO:0000256" key="2">
    <source>
        <dbReference type="SAM" id="Phobius"/>
    </source>
</evidence>
<dbReference type="GO" id="GO:0051607">
    <property type="term" value="P:defense response to virus"/>
    <property type="evidence" value="ECO:0007669"/>
    <property type="project" value="TreeGrafter"/>
</dbReference>
<dbReference type="PANTHER" id="PTHR46096:SF3">
    <property type="entry name" value="PERFORIN-1"/>
    <property type="match status" value="1"/>
</dbReference>
<evidence type="ECO:0000313" key="6">
    <source>
        <dbReference type="Proteomes" id="UP000585422"/>
    </source>
</evidence>
<sequence>TKATCVLCPDPLDRGRPRRLPTGVGVWRAGRRCRQGTRVAEGSQAVGTVVAGTEEVARGWRVGLGGAVGPGGHGTLAVAGSHSRVAEFGLQRQREDRYAFASLEMRCVHYWWVCLCFLLLLLLLLLLRGLLQLLHLHLHPSIFFLLAAYGTHYIRGAQLGGRLRAVTAIRSCRASMTGASAQEVADCLGVEVTAGGGAGRIGATATACRRARAGNEANATFNEVYSERLVEVEGGEQHGDLLYGRPEAYARWLQGLPAVPGLVAADVRPLHTLLPRREPRRAALRAAVGHYITWRALRVNCSRACPGGHLAGPCQCGCPADAVVTADCCSRRRGLARLTVLVQGGRGWRGDHFSMTDAYVRVIFGERRAQTATVWNNDRPRWGARLDLGTVELPPGAKLRVEVWDEDNKWDDDLLGVCEEPVEAGADREIVCFPGGGHLEFSYRATCGPSLGGPLCHDYVPQPPEDNGELYR</sequence>
<dbReference type="InterPro" id="IPR035892">
    <property type="entry name" value="C2_domain_sf"/>
</dbReference>
<keyword evidence="1" id="KW-0732">Signal</keyword>
<dbReference type="Gene3D" id="2.60.40.150">
    <property type="entry name" value="C2 domain"/>
    <property type="match status" value="1"/>
</dbReference>
<feature type="non-terminal residue" evidence="5">
    <location>
        <position position="472"/>
    </location>
</feature>
<evidence type="ECO:0000256" key="1">
    <source>
        <dbReference type="ARBA" id="ARBA00022729"/>
    </source>
</evidence>
<dbReference type="InterPro" id="IPR020864">
    <property type="entry name" value="MACPF"/>
</dbReference>
<accession>A0A7K7P0E9</accession>
<dbReference type="AlphaFoldDB" id="A0A7K7P0E9"/>
<dbReference type="Proteomes" id="UP000585422">
    <property type="component" value="Unassembled WGS sequence"/>
</dbReference>
<protein>
    <submittedName>
        <fullName evidence="5">PERF protein</fullName>
    </submittedName>
</protein>